<dbReference type="AlphaFoldDB" id="A0A4V2YZF3"/>
<dbReference type="GO" id="GO:0015833">
    <property type="term" value="P:peptide transport"/>
    <property type="evidence" value="ECO:0007669"/>
    <property type="project" value="TreeGrafter"/>
</dbReference>
<evidence type="ECO:0000256" key="2">
    <source>
        <dbReference type="SAM" id="SignalP"/>
    </source>
</evidence>
<organism evidence="4 5">
    <name type="scientific">Actinomadura rubrisoli</name>
    <dbReference type="NCBI Taxonomy" id="2530368"/>
    <lineage>
        <taxon>Bacteria</taxon>
        <taxon>Bacillati</taxon>
        <taxon>Actinomycetota</taxon>
        <taxon>Actinomycetes</taxon>
        <taxon>Streptosporangiales</taxon>
        <taxon>Thermomonosporaceae</taxon>
        <taxon>Actinomadura</taxon>
    </lineage>
</organism>
<dbReference type="Pfam" id="PF00496">
    <property type="entry name" value="SBP_bac_5"/>
    <property type="match status" value="1"/>
</dbReference>
<gene>
    <name evidence="4" type="ORF">E1298_02275</name>
</gene>
<dbReference type="EMBL" id="SMKU01000004">
    <property type="protein sequence ID" value="TDD96827.1"/>
    <property type="molecule type" value="Genomic_DNA"/>
</dbReference>
<protein>
    <submittedName>
        <fullName evidence="4">ABC transporter substrate-binding protein</fullName>
    </submittedName>
</protein>
<evidence type="ECO:0000313" key="5">
    <source>
        <dbReference type="Proteomes" id="UP000294513"/>
    </source>
</evidence>
<dbReference type="CDD" id="cd00995">
    <property type="entry name" value="PBP2_NikA_DppA_OppA_like"/>
    <property type="match status" value="1"/>
</dbReference>
<feature type="domain" description="Solute-binding protein family 5" evidence="3">
    <location>
        <begin position="93"/>
        <end position="471"/>
    </location>
</feature>
<dbReference type="GO" id="GO:0043190">
    <property type="term" value="C:ATP-binding cassette (ABC) transporter complex"/>
    <property type="evidence" value="ECO:0007669"/>
    <property type="project" value="InterPro"/>
</dbReference>
<dbReference type="PANTHER" id="PTHR30290:SF83">
    <property type="entry name" value="ABC TRANSPORTER SUBSTRATE-BINDING PROTEIN"/>
    <property type="match status" value="1"/>
</dbReference>
<dbReference type="OrthoDB" id="9046151at2"/>
<dbReference type="InterPro" id="IPR000914">
    <property type="entry name" value="SBP_5_dom"/>
</dbReference>
<dbReference type="InterPro" id="IPR030678">
    <property type="entry name" value="Peptide/Ni-bd"/>
</dbReference>
<dbReference type="PIRSF" id="PIRSF002741">
    <property type="entry name" value="MppA"/>
    <property type="match status" value="1"/>
</dbReference>
<evidence type="ECO:0000313" key="4">
    <source>
        <dbReference type="EMBL" id="TDD96827.1"/>
    </source>
</evidence>
<dbReference type="Proteomes" id="UP000294513">
    <property type="component" value="Unassembled WGS sequence"/>
</dbReference>
<keyword evidence="2" id="KW-0732">Signal</keyword>
<feature type="region of interest" description="Disordered" evidence="1">
    <location>
        <begin position="81"/>
        <end position="101"/>
    </location>
</feature>
<sequence length="550" mass="60584">MLPTPRRLVRPTPVTALSASPAWLAVLLSALAASACAGDPPGGSGKTFSYASLEPTHLTPGRETSVQGLYVLDALFDTLTRISPSGRPDNDEAESITSPDQRTWTIKIKPGLTFHNGEPVTAHSYVNAWNAAAYGPNAWVNGFYFAHIDGYDALNPQDPDGKGPRSAPAPRTRALAGLKVRDGRTFQVRLSAPFSQFPLTLAFLGFAPLPRAAFADLKGFDRAPIGNGPFQMDGAWQHNRQIKVRKNARYHGIRPARTDGITFKIYATRETAFTDLLAGRVDIMRSIPAPLVPRAQREMKGRFRAVPSSTMEYLEFPLYDKRFQNPDLRRAISMAIDRQAIVNGVYNGRYRPTGTILPPIVPGYRPNACGETCTYQPQKARRLLGKAGGWHGPLELSVARQDSTDQQWMVDVANQLRQNLGIGDIKLRVVPQADYLPMLQRHGATGPYRATWVMDYPGAENYLTARCSAGNRQEYDGSACRGLISKGDAAPSMSQSLPFYQQAEDVLFKDLPVIPLWNRQDTAAHSARLTGVNVDPYVFPLVRLDRIAIK</sequence>
<dbReference type="Gene3D" id="3.40.190.10">
    <property type="entry name" value="Periplasmic binding protein-like II"/>
    <property type="match status" value="1"/>
</dbReference>
<proteinExistence type="predicted"/>
<dbReference type="GO" id="GO:1904680">
    <property type="term" value="F:peptide transmembrane transporter activity"/>
    <property type="evidence" value="ECO:0007669"/>
    <property type="project" value="TreeGrafter"/>
</dbReference>
<accession>A0A4V2YZF3</accession>
<dbReference type="Gene3D" id="3.10.105.10">
    <property type="entry name" value="Dipeptide-binding Protein, Domain 3"/>
    <property type="match status" value="1"/>
</dbReference>
<dbReference type="InterPro" id="IPR039424">
    <property type="entry name" value="SBP_5"/>
</dbReference>
<dbReference type="SUPFAM" id="SSF53850">
    <property type="entry name" value="Periplasmic binding protein-like II"/>
    <property type="match status" value="1"/>
</dbReference>
<comment type="caution">
    <text evidence="4">The sequence shown here is derived from an EMBL/GenBank/DDBJ whole genome shotgun (WGS) entry which is preliminary data.</text>
</comment>
<evidence type="ECO:0000256" key="1">
    <source>
        <dbReference type="SAM" id="MobiDB-lite"/>
    </source>
</evidence>
<dbReference type="PANTHER" id="PTHR30290">
    <property type="entry name" value="PERIPLASMIC BINDING COMPONENT OF ABC TRANSPORTER"/>
    <property type="match status" value="1"/>
</dbReference>
<reference evidence="4 5" key="1">
    <citation type="submission" date="2019-03" db="EMBL/GenBank/DDBJ databases">
        <title>Draft genome sequences of novel Actinobacteria.</title>
        <authorList>
            <person name="Sahin N."/>
            <person name="Ay H."/>
            <person name="Saygin H."/>
        </authorList>
    </citation>
    <scope>NUCLEOTIDE SEQUENCE [LARGE SCALE GENOMIC DNA]</scope>
    <source>
        <strain evidence="4 5">H3C3</strain>
    </source>
</reference>
<evidence type="ECO:0000259" key="3">
    <source>
        <dbReference type="Pfam" id="PF00496"/>
    </source>
</evidence>
<keyword evidence="5" id="KW-1185">Reference proteome</keyword>
<name>A0A4V2YZF3_9ACTN</name>
<dbReference type="Gene3D" id="3.90.76.10">
    <property type="entry name" value="Dipeptide-binding Protein, Domain 1"/>
    <property type="match status" value="1"/>
</dbReference>
<feature type="signal peptide" evidence="2">
    <location>
        <begin position="1"/>
        <end position="37"/>
    </location>
</feature>
<dbReference type="GO" id="GO:0042597">
    <property type="term" value="C:periplasmic space"/>
    <property type="evidence" value="ECO:0007669"/>
    <property type="project" value="UniProtKB-ARBA"/>
</dbReference>
<feature type="chain" id="PRO_5039560836" evidence="2">
    <location>
        <begin position="38"/>
        <end position="550"/>
    </location>
</feature>